<feature type="transmembrane region" description="Helical" evidence="2">
    <location>
        <begin position="2422"/>
        <end position="2442"/>
    </location>
</feature>
<feature type="domain" description="IPT/TIG" evidence="3">
    <location>
        <begin position="641"/>
        <end position="720"/>
    </location>
</feature>
<organism evidence="4 5">
    <name type="scientific">Perkinsus chesapeaki</name>
    <name type="common">Clam parasite</name>
    <name type="synonym">Perkinsus andrewsi</name>
    <dbReference type="NCBI Taxonomy" id="330153"/>
    <lineage>
        <taxon>Eukaryota</taxon>
        <taxon>Sar</taxon>
        <taxon>Alveolata</taxon>
        <taxon>Perkinsozoa</taxon>
        <taxon>Perkinsea</taxon>
        <taxon>Perkinsida</taxon>
        <taxon>Perkinsidae</taxon>
        <taxon>Perkinsus</taxon>
    </lineage>
</organism>
<dbReference type="EMBL" id="JAAPAO010000196">
    <property type="protein sequence ID" value="KAF4668159.1"/>
    <property type="molecule type" value="Genomic_DNA"/>
</dbReference>
<gene>
    <name evidence="4" type="ORF">FOL47_003155</name>
</gene>
<dbReference type="Gene3D" id="2.10.50.10">
    <property type="entry name" value="Tumor Necrosis Factor Receptor, subunit A, domain 2"/>
    <property type="match status" value="1"/>
</dbReference>
<feature type="transmembrane region" description="Helical" evidence="2">
    <location>
        <begin position="2448"/>
        <end position="2468"/>
    </location>
</feature>
<dbReference type="SUPFAM" id="SSF57184">
    <property type="entry name" value="Growth factor receptor domain"/>
    <property type="match status" value="2"/>
</dbReference>
<proteinExistence type="predicted"/>
<keyword evidence="2" id="KW-0472">Membrane</keyword>
<name>A0A7J6M9G2_PERCH</name>
<feature type="transmembrane region" description="Helical" evidence="2">
    <location>
        <begin position="2352"/>
        <end position="2369"/>
    </location>
</feature>
<feature type="transmembrane region" description="Helical" evidence="2">
    <location>
        <begin position="2735"/>
        <end position="2757"/>
    </location>
</feature>
<keyword evidence="2" id="KW-1133">Transmembrane helix</keyword>
<dbReference type="Gene3D" id="2.60.40.10">
    <property type="entry name" value="Immunoglobulins"/>
    <property type="match status" value="5"/>
</dbReference>
<dbReference type="PANTHER" id="PTHR46104:SF1">
    <property type="entry name" value="GENE 9195-RELATED"/>
    <property type="match status" value="1"/>
</dbReference>
<evidence type="ECO:0000313" key="4">
    <source>
        <dbReference type="EMBL" id="KAF4668159.1"/>
    </source>
</evidence>
<dbReference type="Pfam" id="PF01833">
    <property type="entry name" value="TIG"/>
    <property type="match status" value="4"/>
</dbReference>
<feature type="domain" description="IPT/TIG" evidence="3">
    <location>
        <begin position="545"/>
        <end position="639"/>
    </location>
</feature>
<dbReference type="InterPro" id="IPR002909">
    <property type="entry name" value="IPT_dom"/>
</dbReference>
<sequence length="3067" mass="339114">MSDGRRIPAVVVNESATECKLPFTGSSRAREIWLGLETTSTPTYRTGQIAILVRQAADYRTATPRHASTRGSGKIFITGVNFPVKAANIEPVPICEFGDRGFTEVEFVSDTQAWCAVPPTSSSGSVTLWIGSKLVPGNAREFGFTYWSEGYIDALYPNHYPWSIGRGSAWILVVGQDFPHTYPPLDCSFYTGVQRAMKTVIMNSTHAKMQLRSPGFSVVISSIELRCWESNELVLSESVSQPTFAWTTGPAIERVLPSTVVFESRITVTVIGKNISASQALSCMFDGSCQTGLDLGLAMAEGLSQFHLIRYIVHWAPPVDIKIEYESVFPAEPDEPEPVWPPTPKIVRPPYNQTSSNITGLRMYKANAVAVNLPATRTNSTAILPMLYSSFFIGISDYPVQTAGAYRLQVSMDAGLTFSPVTDTTATFYYHRFPEFSLIYPPLGSVVGGGQVTVSGRYFPTASSTVICRWNETVVVLGHLVSDTTLRCGVPSKFRLLPFSNIEDEEAATSLELEVSFSRAPAAFYGVHTSTEFRQHGLISAREANYLLSPRQTLASLGGANVTVRGTNFVVGLPSDFTLCRFGAVEVAAHVINSTTLRCIAPSLAEVDAAAVAPADVLIQLSFDLGNSYSPIRAAFTYVEDFIVDTLSPDMAVSEGGTLILILGSRFTDSPSLGCRFGNETVPATFVSSQVMQCTTPPLPVGVHPFEMTLDGVQYFSTGKSITTLPPSTLLSVYPRRGYFSGGTEVLVNGTNLVDSVLLQCQFGQSSLAAKDWHDEEHVTCTVPPCDSAMGGQARGEQCEGTVQVMLSFNGLDFFGNLTYEYVGVSMDPSSSADSYAICTAPVLPESQRVVGGMETEGVLGYVEVSANSIDFTSDRTQWYFYSPPTVEEVTPSRVWHSLSLQGSLMVHGSHFRAIVPGEVTCKWWYDSDRQAPEVVSAYYLSRNVLRCKPASPPVMPSDQRITFDVRVEVGLTPEVYSTSNKTILATSRPHVDEVVQESGPFLGGNVLTLHGTGLWYSQPTDKDRPPADVLYVIIGDTPVMARPTSVNGTTATIRLPADRLFTGLLAFGETQREVLKEYEYLDVPIGQFYRPEIHSDGVARKCPRGHYCRGGYARNLTKSLTAPQFAAPCSSGYYQNNTGNWTCDICPAGSWCGTNAAIAPSKCPDGYVCWGNKGYGQDVPLCPQGLICVESVATARPTRVKASTRRLRLRRPPPRKLAELPTAVETIDCPPGYYCPPGSLATRTEDGTIVMADDVPACSIPGIVCSEGSAAPLAVDTPVEEGFYVSEDGSQLLPCVPGFSCSTTRSGGGYPEPCPPGTYQVSPGSSLCSTCTAGTMCSSEGSALPSLCPAGRVCAHAGRAQPSYMCPAGSYCLPGVFTLNTLAGVDPLYLPTICGNGTYCMPGTTTNVVDDLDPTAPRKCVEGYFCQANETTYRGQGECPIGHYCVRASLEPVLAPKGYYVDYTGAYTPSRCKPGTYQDEIGQTRCKPCPDGHECTFDGTWKPVPCRPGTYRSIGDPSFTEESNIFCHPCPQGTWNFRGQLTSELMCENCPSRYVCAREGLTVFATKEQTDCTPDENGVALCYQLSQANDCPEGYACGDSTTAYTRYDYPCEPGYYCKSLTALNEMRYLLCPAGHYCKHATGASKKTANTCPTNWYCPEGTSGLDVTNGTGVVLDLKNVQSWVVLDEEGNSVAKYVQQIDAKTGAVCKRCSDETFIPPSAVDATECLPCGVPEVVGEDELWVPNEEWASLKCPEGTSSIWKSSKPDDCKQIGVVIAVVNLYANQTVTYPSTGEEVRLWDPERELKWIDDASNEYQAKTTYRYGQPISDDDDTLVEFIGFDERKDTDRNIFHFTNLRLRAFEIAHVYLEFSKIVSGTRLSTRRSSGHYDIVITSNKLGPLQQKTGYDLPYHLEESDGELFYDFELKLLALEEDVVFNISLNLLHGSHLKNLHFFNETVTMKIMRPNRADWGQPKTFLAILNRELLSGKGFELPYNMPPGLADTPGDPSMVVDMANEKDITEDRTKASTQMPGGTFWNVMQVETVALPWLPFFSSCDYFDSHIVIWDLLENPDKPAEAGSCKIPNKEDVKPVPPLFIDLSTLEVTMEANSDECSLTITCRYEDPMTNHLNTPWMSIDEETKLFYLTRDPRTYEDYARGADLFDSLVGTDNLVGVGFESGEREGDYPRSVSFSIAYMQEGTDYKKIVEAGMAVDDFDDDFRRLDYNLTIEYKPMVWSELMNAFQLPLSVYCVLFALIGAAAVVVTWLSWVVMRIGVKRVQSPRFQLAECFEFMLLWPIQGVCIASLLVVVLSIIIKLSFTDFADPFQDIGCSWPQAVGTSGAAEEMDTETCKQARMGECFLLAGLMMLWSGSKLMVPRLRDVEVKFLMQRKTEDLHQEGIPIPASRSKASKITGLPVKWKRFHLLWCSVLLVLALMVMMEFSYSDFFGTYTVNFIIGFTFMMMAAEAVFARAVRETLLLIPLLAACEVVLFIATMGADNFQDFAESFFVELLLKIADRLVFGSVFQWIDYYAAATIEFLRTRSFLWTALLAIGGPRRGKANATKDGDDIGRQVPGLKFASRAKKLPEASTAAPAEKTVPEKHDQGHGHPSAIEEAIEEHVRGGSTAMSTILAPMVIAFIIAFPTATEVPQQYDIRNGDLIYYMLFGVVIVPFQVGMDILMNHATELAHGVKIYDFMLYAKWRWRNRLTRWLFDDPRYDQSIGEQVQGVNHLCFSPQFYFIISYYTWGMIMTLLGITTLLRKQANPFEDPAFVYYVAQQYIANRILDSTIRWMTFHLLWKPRDNASTRAFAASIKLGLKQKEIQSRTSEFRENFFNRHKDWILSNVGLIFTPRHSRQRYRAQLSDVYQKLLSLQSPFDYRMPDEATIAGRVPQGLPGICGLFFTCPNSLTGDETGDILPVDDGEESDDGLLANALAAAGKRMEEDSEQRARREEDEAVDKVRLKLPQGVSTLAWVTLEGWYAVARQRMKGGVNSQRLGLPSPTRSQGRPQAMSERVLDEDEEIAELNSFPDWLTANITHPSREMLLHWAREARARLKTRSQQRHARLMPR</sequence>
<keyword evidence="5" id="KW-1185">Reference proteome</keyword>
<feature type="transmembrane region" description="Helical" evidence="2">
    <location>
        <begin position="2290"/>
        <end position="2313"/>
    </location>
</feature>
<dbReference type="PANTHER" id="PTHR46104">
    <property type="entry name" value="GENE 9195-RELATED-RELATED"/>
    <property type="match status" value="1"/>
</dbReference>
<protein>
    <recommendedName>
        <fullName evidence="3">IPT/TIG domain-containing protein</fullName>
    </recommendedName>
</protein>
<feature type="compositionally biased region" description="Basic and acidic residues" evidence="1">
    <location>
        <begin position="2595"/>
        <end position="2604"/>
    </location>
</feature>
<evidence type="ECO:0000313" key="5">
    <source>
        <dbReference type="Proteomes" id="UP000591131"/>
    </source>
</evidence>
<feature type="compositionally biased region" description="Polar residues" evidence="1">
    <location>
        <begin position="2990"/>
        <end position="3005"/>
    </location>
</feature>
<feature type="transmembrane region" description="Helical" evidence="2">
    <location>
        <begin position="2628"/>
        <end position="2646"/>
    </location>
</feature>
<dbReference type="InterPro" id="IPR009030">
    <property type="entry name" value="Growth_fac_rcpt_cys_sf"/>
</dbReference>
<evidence type="ECO:0000256" key="2">
    <source>
        <dbReference type="SAM" id="Phobius"/>
    </source>
</evidence>
<feature type="domain" description="IPT/TIG" evidence="3">
    <location>
        <begin position="727"/>
        <end position="823"/>
    </location>
</feature>
<accession>A0A7J6M9G2</accession>
<dbReference type="CDD" id="cd00102">
    <property type="entry name" value="IPT"/>
    <property type="match status" value="1"/>
</dbReference>
<feature type="region of interest" description="Disordered" evidence="1">
    <location>
        <begin position="2583"/>
        <end position="2606"/>
    </location>
</feature>
<feature type="transmembrane region" description="Helical" evidence="2">
    <location>
        <begin position="2658"/>
        <end position="2678"/>
    </location>
</feature>
<evidence type="ECO:0000256" key="1">
    <source>
        <dbReference type="SAM" id="MobiDB-lite"/>
    </source>
</evidence>
<keyword evidence="2" id="KW-0812">Transmembrane</keyword>
<dbReference type="CDD" id="cd00603">
    <property type="entry name" value="IPT_PCSR"/>
    <property type="match status" value="2"/>
</dbReference>
<comment type="caution">
    <text evidence="4">The sequence shown here is derived from an EMBL/GenBank/DDBJ whole genome shotgun (WGS) entry which is preliminary data.</text>
</comment>
<feature type="region of interest" description="Disordered" evidence="1">
    <location>
        <begin position="2990"/>
        <end position="3011"/>
    </location>
</feature>
<feature type="transmembrane region" description="Helical" evidence="2">
    <location>
        <begin position="2245"/>
        <end position="2269"/>
    </location>
</feature>
<reference evidence="4 5" key="1">
    <citation type="submission" date="2020-04" db="EMBL/GenBank/DDBJ databases">
        <title>Perkinsus chesapeaki whole genome sequence.</title>
        <authorList>
            <person name="Bogema D.R."/>
        </authorList>
    </citation>
    <scope>NUCLEOTIDE SEQUENCE [LARGE SCALE GENOMIC DNA]</scope>
    <source>
        <strain evidence="4">ATCC PRA-425</strain>
    </source>
</reference>
<feature type="transmembrane region" description="Helical" evidence="2">
    <location>
        <begin position="2475"/>
        <end position="2495"/>
    </location>
</feature>
<dbReference type="SUPFAM" id="SSF81296">
    <property type="entry name" value="E set domains"/>
    <property type="match status" value="4"/>
</dbReference>
<dbReference type="SMART" id="SM01411">
    <property type="entry name" value="Ephrin_rec_like"/>
    <property type="match status" value="6"/>
</dbReference>
<dbReference type="InterPro" id="IPR014756">
    <property type="entry name" value="Ig_E-set"/>
</dbReference>
<dbReference type="SMART" id="SM00429">
    <property type="entry name" value="IPT"/>
    <property type="match status" value="3"/>
</dbReference>
<dbReference type="InterPro" id="IPR013783">
    <property type="entry name" value="Ig-like_fold"/>
</dbReference>
<dbReference type="OrthoDB" id="437826at2759"/>
<dbReference type="Proteomes" id="UP000591131">
    <property type="component" value="Unassembled WGS sequence"/>
</dbReference>
<evidence type="ECO:0000259" key="3">
    <source>
        <dbReference type="SMART" id="SM00429"/>
    </source>
</evidence>